<name>A0A418PSC8_9BACT</name>
<evidence type="ECO:0000256" key="1">
    <source>
        <dbReference type="PROSITE-ProRule" id="PRU00169"/>
    </source>
</evidence>
<dbReference type="SUPFAM" id="SSF52172">
    <property type="entry name" value="CheY-like"/>
    <property type="match status" value="1"/>
</dbReference>
<keyword evidence="1" id="KW-0597">Phosphoprotein</keyword>
<dbReference type="InterPro" id="IPR001789">
    <property type="entry name" value="Sig_transdc_resp-reg_receiver"/>
</dbReference>
<feature type="modified residue" description="4-aspartylphosphate" evidence="1">
    <location>
        <position position="69"/>
    </location>
</feature>
<keyword evidence="4" id="KW-1185">Reference proteome</keyword>
<reference evidence="3 4" key="1">
    <citation type="submission" date="2018-09" db="EMBL/GenBank/DDBJ databases">
        <authorList>
            <person name="Wang X."/>
            <person name="Du Z."/>
        </authorList>
    </citation>
    <scope>NUCLEOTIDE SEQUENCE [LARGE SCALE GENOMIC DNA]</scope>
    <source>
        <strain evidence="3 4">N3</strain>
    </source>
</reference>
<dbReference type="RefSeq" id="WP_119477717.1">
    <property type="nucleotide sequence ID" value="NZ_QXML01000004.1"/>
</dbReference>
<proteinExistence type="predicted"/>
<dbReference type="OrthoDB" id="1524091at2"/>
<dbReference type="AlphaFoldDB" id="A0A418PSC8"/>
<dbReference type="Pfam" id="PF00072">
    <property type="entry name" value="Response_reg"/>
    <property type="match status" value="1"/>
</dbReference>
<dbReference type="Gene3D" id="3.40.50.2300">
    <property type="match status" value="1"/>
</dbReference>
<dbReference type="PROSITE" id="PS50110">
    <property type="entry name" value="RESPONSE_REGULATORY"/>
    <property type="match status" value="1"/>
</dbReference>
<protein>
    <submittedName>
        <fullName evidence="3">Response regulator</fullName>
    </submittedName>
</protein>
<dbReference type="Proteomes" id="UP000283522">
    <property type="component" value="Unassembled WGS sequence"/>
</dbReference>
<dbReference type="GO" id="GO:0000160">
    <property type="term" value="P:phosphorelay signal transduction system"/>
    <property type="evidence" value="ECO:0007669"/>
    <property type="project" value="InterPro"/>
</dbReference>
<dbReference type="PANTHER" id="PTHR44520:SF2">
    <property type="entry name" value="RESPONSE REGULATOR RCP1"/>
    <property type="match status" value="1"/>
</dbReference>
<dbReference type="SMART" id="SM00448">
    <property type="entry name" value="REC"/>
    <property type="match status" value="1"/>
</dbReference>
<dbReference type="PANTHER" id="PTHR44520">
    <property type="entry name" value="RESPONSE REGULATOR RCP1-RELATED"/>
    <property type="match status" value="1"/>
</dbReference>
<organism evidence="3 4">
    <name type="scientific">Algoriphagus lacus</name>
    <dbReference type="NCBI Taxonomy" id="2056311"/>
    <lineage>
        <taxon>Bacteria</taxon>
        <taxon>Pseudomonadati</taxon>
        <taxon>Bacteroidota</taxon>
        <taxon>Cytophagia</taxon>
        <taxon>Cytophagales</taxon>
        <taxon>Cyclobacteriaceae</taxon>
        <taxon>Algoriphagus</taxon>
    </lineage>
</organism>
<dbReference type="InterPro" id="IPR011006">
    <property type="entry name" value="CheY-like_superfamily"/>
</dbReference>
<comment type="caution">
    <text evidence="3">The sequence shown here is derived from an EMBL/GenBank/DDBJ whole genome shotgun (WGS) entry which is preliminary data.</text>
</comment>
<evidence type="ECO:0000259" key="2">
    <source>
        <dbReference type="PROSITE" id="PS50110"/>
    </source>
</evidence>
<evidence type="ECO:0000313" key="4">
    <source>
        <dbReference type="Proteomes" id="UP000283522"/>
    </source>
</evidence>
<feature type="domain" description="Response regulatory" evidence="2">
    <location>
        <begin position="8"/>
        <end position="139"/>
    </location>
</feature>
<sequence length="143" mass="16270">MGVFKIGEVFLVDDDPIVKMVAIKILKNIGFERTITQFENGHTALLEIKKRVADQTLIHQAEPVLLLLDINMPVMDAWGFLNEFSQLSQDVRGHFLISIITSSIDSQDRKMAFSYSDVKDYITKPISGKHVTDFLTKHGLYEE</sequence>
<dbReference type="CDD" id="cd00156">
    <property type="entry name" value="REC"/>
    <property type="match status" value="1"/>
</dbReference>
<accession>A0A418PSC8</accession>
<gene>
    <name evidence="3" type="ORF">D0X99_10180</name>
</gene>
<evidence type="ECO:0000313" key="3">
    <source>
        <dbReference type="EMBL" id="RIW15781.1"/>
    </source>
</evidence>
<dbReference type="InterPro" id="IPR052893">
    <property type="entry name" value="TCS_response_regulator"/>
</dbReference>
<dbReference type="EMBL" id="QXML01000004">
    <property type="protein sequence ID" value="RIW15781.1"/>
    <property type="molecule type" value="Genomic_DNA"/>
</dbReference>